<sequence length="301" mass="31673">MVARTEPTKSREQLWAEGRRYLAGTEWPAAVARAESLAAAGLASNIGWLAAAEAADAGTADAQTARYAEVARALGGLPGSSWLEVDTPHVGVDVSVETCVRALRTIADALPAGRMVQVGAEDGGRAEAVLRAVLGAHRLGVPVRATVQANLRRAAADLDRLVAAGVPVRLVKGGFRETAATALQDRAEIDTAFVRLARRVAAAGTPLSLATHDHRMWGRLLPELPGATVELLLGVRSDEALRLAAAGVPVRLYVPFGTAWEGYVAKRVADAEEVARREPPAGPAGADRKTWQAREKEGVRG</sequence>
<keyword evidence="1" id="KW-0560">Oxidoreductase</keyword>
<evidence type="ECO:0000313" key="4">
    <source>
        <dbReference type="Proteomes" id="UP001183410"/>
    </source>
</evidence>
<dbReference type="EMBL" id="JAVREO010000017">
    <property type="protein sequence ID" value="MDT0269465.1"/>
    <property type="molecule type" value="Genomic_DNA"/>
</dbReference>
<evidence type="ECO:0008006" key="5">
    <source>
        <dbReference type="Google" id="ProtNLM"/>
    </source>
</evidence>
<dbReference type="SUPFAM" id="SSF51730">
    <property type="entry name" value="FAD-linked oxidoreductase"/>
    <property type="match status" value="1"/>
</dbReference>
<comment type="caution">
    <text evidence="3">The sequence shown here is derived from an EMBL/GenBank/DDBJ whole genome shotgun (WGS) entry which is preliminary data.</text>
</comment>
<evidence type="ECO:0000313" key="3">
    <source>
        <dbReference type="EMBL" id="MDT0269465.1"/>
    </source>
</evidence>
<evidence type="ECO:0000256" key="2">
    <source>
        <dbReference type="SAM" id="MobiDB-lite"/>
    </source>
</evidence>
<reference evidence="4" key="1">
    <citation type="submission" date="2023-07" db="EMBL/GenBank/DDBJ databases">
        <title>30 novel species of actinomycetes from the DSMZ collection.</title>
        <authorList>
            <person name="Nouioui I."/>
        </authorList>
    </citation>
    <scope>NUCLEOTIDE SEQUENCE [LARGE SCALE GENOMIC DNA]</scope>
    <source>
        <strain evidence="4">DSM 44915</strain>
    </source>
</reference>
<protein>
    <recommendedName>
        <fullName evidence="5">Proline dehydrogenase</fullName>
    </recommendedName>
</protein>
<dbReference type="Gene3D" id="3.20.20.220">
    <property type="match status" value="1"/>
</dbReference>
<proteinExistence type="predicted"/>
<gene>
    <name evidence="3" type="ORF">RM844_24590</name>
</gene>
<feature type="compositionally biased region" description="Basic and acidic residues" evidence="2">
    <location>
        <begin position="286"/>
        <end position="301"/>
    </location>
</feature>
<dbReference type="Proteomes" id="UP001183410">
    <property type="component" value="Unassembled WGS sequence"/>
</dbReference>
<keyword evidence="4" id="KW-1185">Reference proteome</keyword>
<organism evidence="3 4">
    <name type="scientific">Streptomyces chisholmiae</name>
    <dbReference type="NCBI Taxonomy" id="3075540"/>
    <lineage>
        <taxon>Bacteria</taxon>
        <taxon>Bacillati</taxon>
        <taxon>Actinomycetota</taxon>
        <taxon>Actinomycetes</taxon>
        <taxon>Kitasatosporales</taxon>
        <taxon>Streptomycetaceae</taxon>
        <taxon>Streptomyces</taxon>
    </lineage>
</organism>
<feature type="region of interest" description="Disordered" evidence="2">
    <location>
        <begin position="272"/>
        <end position="301"/>
    </location>
</feature>
<name>A0ABU2JWX5_9ACTN</name>
<evidence type="ECO:0000256" key="1">
    <source>
        <dbReference type="ARBA" id="ARBA00023002"/>
    </source>
</evidence>
<dbReference type="InterPro" id="IPR029041">
    <property type="entry name" value="FAD-linked_oxidoreductase-like"/>
</dbReference>
<accession>A0ABU2JWX5</accession>
<dbReference type="RefSeq" id="WP_311669548.1">
    <property type="nucleotide sequence ID" value="NZ_JAVREO010000017.1"/>
</dbReference>